<organism evidence="2 3">
    <name type="scientific">Angiostrongylus cantonensis</name>
    <name type="common">Rat lungworm</name>
    <dbReference type="NCBI Taxonomy" id="6313"/>
    <lineage>
        <taxon>Eukaryota</taxon>
        <taxon>Metazoa</taxon>
        <taxon>Ecdysozoa</taxon>
        <taxon>Nematoda</taxon>
        <taxon>Chromadorea</taxon>
        <taxon>Rhabditida</taxon>
        <taxon>Rhabditina</taxon>
        <taxon>Rhabditomorpha</taxon>
        <taxon>Strongyloidea</taxon>
        <taxon>Metastrongylidae</taxon>
        <taxon>Angiostrongylus</taxon>
    </lineage>
</organism>
<dbReference type="Pfam" id="PF10317">
    <property type="entry name" value="7TM_GPCR_Srd"/>
    <property type="match status" value="1"/>
</dbReference>
<dbReference type="WBParaSite" id="ACAC_0001372601-mRNA-1">
    <property type="protein sequence ID" value="ACAC_0001372601-mRNA-1"/>
    <property type="gene ID" value="ACAC_0001372601"/>
</dbReference>
<keyword evidence="1" id="KW-0472">Membrane</keyword>
<accession>A0A0K0DPN7</accession>
<evidence type="ECO:0000313" key="2">
    <source>
        <dbReference type="Proteomes" id="UP000035642"/>
    </source>
</evidence>
<keyword evidence="1" id="KW-1133">Transmembrane helix</keyword>
<feature type="transmembrane region" description="Helical" evidence="1">
    <location>
        <begin position="12"/>
        <end position="35"/>
    </location>
</feature>
<dbReference type="AlphaFoldDB" id="A0A0K0DPN7"/>
<reference evidence="2" key="1">
    <citation type="submission" date="2012-09" db="EMBL/GenBank/DDBJ databases">
        <authorList>
            <person name="Martin A.A."/>
        </authorList>
    </citation>
    <scope>NUCLEOTIDE SEQUENCE</scope>
</reference>
<keyword evidence="2" id="KW-1185">Reference proteome</keyword>
<keyword evidence="1" id="KW-0812">Transmembrane</keyword>
<dbReference type="InterPro" id="IPR019421">
    <property type="entry name" value="7TM_GPCR_serpentine_rcpt_Srd"/>
</dbReference>
<proteinExistence type="predicted"/>
<name>A0A0K0DPN7_ANGCA</name>
<evidence type="ECO:0000313" key="3">
    <source>
        <dbReference type="WBParaSite" id="ACAC_0001372601-mRNA-1"/>
    </source>
</evidence>
<feature type="transmembrane region" description="Helical" evidence="1">
    <location>
        <begin position="47"/>
        <end position="69"/>
    </location>
</feature>
<protein>
    <submittedName>
        <fullName evidence="3">G_PROTEIN_RECEP_F1_2 domain-containing protein</fullName>
    </submittedName>
</protein>
<sequence length="161" mass="18226">LMYFASSDIAYVATVYTLSLFGFTANCFLLLLIIYRSPKNLSSYRIFLANTTITHLLSDVVTILCLRALRTNLRINLRLCLMRASITCSTLFSVHLTLNSSISWMISMIYRGLVLQHFKIGTKVAVLFCIAGYVVPLSMLVRLTSHQKYLINVLCESLLMI</sequence>
<reference evidence="3" key="2">
    <citation type="submission" date="2017-02" db="UniProtKB">
        <authorList>
            <consortium name="WormBaseParasite"/>
        </authorList>
    </citation>
    <scope>IDENTIFICATION</scope>
</reference>
<evidence type="ECO:0000256" key="1">
    <source>
        <dbReference type="SAM" id="Phobius"/>
    </source>
</evidence>
<dbReference type="Proteomes" id="UP000035642">
    <property type="component" value="Unassembled WGS sequence"/>
</dbReference>
<feature type="transmembrane region" description="Helical" evidence="1">
    <location>
        <begin position="122"/>
        <end position="141"/>
    </location>
</feature>
<feature type="transmembrane region" description="Helical" evidence="1">
    <location>
        <begin position="90"/>
        <end position="110"/>
    </location>
</feature>